<evidence type="ECO:0000313" key="1">
    <source>
        <dbReference type="EMBL" id="CAF0799700.1"/>
    </source>
</evidence>
<evidence type="ECO:0000313" key="4">
    <source>
        <dbReference type="EMBL" id="CAF1071166.1"/>
    </source>
</evidence>
<keyword evidence="6" id="KW-1185">Reference proteome</keyword>
<name>A0A814M321_9BILA</name>
<accession>A0A814M321</accession>
<evidence type="ECO:0000313" key="5">
    <source>
        <dbReference type="EMBL" id="CAF3868552.1"/>
    </source>
</evidence>
<dbReference type="Proteomes" id="UP000663836">
    <property type="component" value="Unassembled WGS sequence"/>
</dbReference>
<protein>
    <submittedName>
        <fullName evidence="4">Uncharacterized protein</fullName>
    </submittedName>
</protein>
<dbReference type="EMBL" id="CAJNOL010000451">
    <property type="protein sequence ID" value="CAF1070655.1"/>
    <property type="molecule type" value="Genomic_DNA"/>
</dbReference>
<gene>
    <name evidence="5" type="ORF">JBS370_LOCUS19172</name>
    <name evidence="3" type="ORF">JXQ802_LOCUS17666</name>
    <name evidence="4" type="ORF">JXQ802_LOCUS17692</name>
    <name evidence="1" type="ORF">PYM288_LOCUS4545</name>
    <name evidence="2" type="ORF">ZHD862_LOCUS15642</name>
</gene>
<proteinExistence type="predicted"/>
<dbReference type="EMBL" id="CAJNOT010000714">
    <property type="protein sequence ID" value="CAF1062520.1"/>
    <property type="molecule type" value="Genomic_DNA"/>
</dbReference>
<sequence>MSTDSKYELAIAECNSLRRQLKDTYDKCSAIYEALSILDEHSTKERILLENLITDLKQTIKNELEKNMNLYIEKLQIEKKEKFSQQKLYDKTQDLNKIMVKYRRLYINQQQQKYIQDNLIIRMKK</sequence>
<dbReference type="Proteomes" id="UP000663854">
    <property type="component" value="Unassembled WGS sequence"/>
</dbReference>
<comment type="caution">
    <text evidence="4">The sequence shown here is derived from an EMBL/GenBank/DDBJ whole genome shotgun (WGS) entry which is preliminary data.</text>
</comment>
<organism evidence="4 6">
    <name type="scientific">Rotaria sordida</name>
    <dbReference type="NCBI Taxonomy" id="392033"/>
    <lineage>
        <taxon>Eukaryota</taxon>
        <taxon>Metazoa</taxon>
        <taxon>Spiralia</taxon>
        <taxon>Gnathifera</taxon>
        <taxon>Rotifera</taxon>
        <taxon>Eurotatoria</taxon>
        <taxon>Bdelloidea</taxon>
        <taxon>Philodinida</taxon>
        <taxon>Philodinidae</taxon>
        <taxon>Rotaria</taxon>
    </lineage>
</organism>
<dbReference type="EMBL" id="CAJNOH010000041">
    <property type="protein sequence ID" value="CAF0799700.1"/>
    <property type="molecule type" value="Genomic_DNA"/>
</dbReference>
<dbReference type="Proteomes" id="UP000663864">
    <property type="component" value="Unassembled WGS sequence"/>
</dbReference>
<reference evidence="4" key="1">
    <citation type="submission" date="2021-02" db="EMBL/GenBank/DDBJ databases">
        <authorList>
            <person name="Nowell W R."/>
        </authorList>
    </citation>
    <scope>NUCLEOTIDE SEQUENCE</scope>
</reference>
<dbReference type="AlphaFoldDB" id="A0A814M321"/>
<evidence type="ECO:0000313" key="2">
    <source>
        <dbReference type="EMBL" id="CAF1062520.1"/>
    </source>
</evidence>
<dbReference type="EMBL" id="CAJOBD010002260">
    <property type="protein sequence ID" value="CAF3868552.1"/>
    <property type="molecule type" value="Genomic_DNA"/>
</dbReference>
<dbReference type="EMBL" id="CAJNOL010000452">
    <property type="protein sequence ID" value="CAF1071166.1"/>
    <property type="molecule type" value="Genomic_DNA"/>
</dbReference>
<evidence type="ECO:0000313" key="3">
    <source>
        <dbReference type="EMBL" id="CAF1070655.1"/>
    </source>
</evidence>
<dbReference type="Proteomes" id="UP000663870">
    <property type="component" value="Unassembled WGS sequence"/>
</dbReference>
<evidence type="ECO:0000313" key="6">
    <source>
        <dbReference type="Proteomes" id="UP000663870"/>
    </source>
</evidence>